<keyword evidence="3" id="KW-1185">Reference proteome</keyword>
<dbReference type="InterPro" id="IPR043502">
    <property type="entry name" value="DNA/RNA_pol_sf"/>
</dbReference>
<proteinExistence type="predicted"/>
<dbReference type="InterPro" id="IPR036691">
    <property type="entry name" value="Endo/exonu/phosph_ase_sf"/>
</dbReference>
<dbReference type="PROSITE" id="PS50878">
    <property type="entry name" value="RT_POL"/>
    <property type="match status" value="1"/>
</dbReference>
<dbReference type="Pfam" id="PF20049">
    <property type="entry name" value="DUF6451"/>
    <property type="match status" value="1"/>
</dbReference>
<dbReference type="Gene3D" id="3.60.10.10">
    <property type="entry name" value="Endonuclease/exonuclease/phosphatase"/>
    <property type="match status" value="1"/>
</dbReference>
<dbReference type="Proteomes" id="UP001209878">
    <property type="component" value="Unassembled WGS sequence"/>
</dbReference>
<reference evidence="2" key="1">
    <citation type="journal article" date="2023" name="Mol. Biol. Evol.">
        <title>Third-Generation Sequencing Reveals the Adaptive Role of the Epigenome in Three Deep-Sea Polychaetes.</title>
        <authorList>
            <person name="Perez M."/>
            <person name="Aroh O."/>
            <person name="Sun Y."/>
            <person name="Lan Y."/>
            <person name="Juniper S.K."/>
            <person name="Young C.R."/>
            <person name="Angers B."/>
            <person name="Qian P.Y."/>
        </authorList>
    </citation>
    <scope>NUCLEOTIDE SEQUENCE</scope>
    <source>
        <strain evidence="2">R07B-5</strain>
    </source>
</reference>
<dbReference type="CDD" id="cd01650">
    <property type="entry name" value="RT_nLTR_like"/>
    <property type="match status" value="1"/>
</dbReference>
<evidence type="ECO:0000313" key="3">
    <source>
        <dbReference type="Proteomes" id="UP001209878"/>
    </source>
</evidence>
<feature type="domain" description="Reverse transcriptase" evidence="1">
    <location>
        <begin position="246"/>
        <end position="502"/>
    </location>
</feature>
<organism evidence="2 3">
    <name type="scientific">Ridgeia piscesae</name>
    <name type="common">Tubeworm</name>
    <dbReference type="NCBI Taxonomy" id="27915"/>
    <lineage>
        <taxon>Eukaryota</taxon>
        <taxon>Metazoa</taxon>
        <taxon>Spiralia</taxon>
        <taxon>Lophotrochozoa</taxon>
        <taxon>Annelida</taxon>
        <taxon>Polychaeta</taxon>
        <taxon>Sedentaria</taxon>
        <taxon>Canalipalpata</taxon>
        <taxon>Sabellida</taxon>
        <taxon>Siboglinidae</taxon>
        <taxon>Ridgeia</taxon>
    </lineage>
</organism>
<protein>
    <recommendedName>
        <fullName evidence="1">Reverse transcriptase domain-containing protein</fullName>
    </recommendedName>
</protein>
<comment type="caution">
    <text evidence="2">The sequence shown here is derived from an EMBL/GenBank/DDBJ whole genome shotgun (WGS) entry which is preliminary data.</text>
</comment>
<accession>A0AAD9KQZ6</accession>
<name>A0AAD9KQZ6_RIDPI</name>
<dbReference type="AlphaFoldDB" id="A0AAD9KQZ6"/>
<dbReference type="PANTHER" id="PTHR47027">
    <property type="entry name" value="REVERSE TRANSCRIPTASE DOMAIN-CONTAINING PROTEIN"/>
    <property type="match status" value="1"/>
</dbReference>
<dbReference type="PANTHER" id="PTHR47027:SF25">
    <property type="entry name" value="REVERSE TRANSCRIPTASE DOMAIN-CONTAINING PROTEIN"/>
    <property type="match status" value="1"/>
</dbReference>
<evidence type="ECO:0000313" key="2">
    <source>
        <dbReference type="EMBL" id="KAK2175887.1"/>
    </source>
</evidence>
<dbReference type="SUPFAM" id="SSF56672">
    <property type="entry name" value="DNA/RNA polymerases"/>
    <property type="match status" value="1"/>
</dbReference>
<dbReference type="Pfam" id="PF00078">
    <property type="entry name" value="RVT_1"/>
    <property type="match status" value="1"/>
</dbReference>
<evidence type="ECO:0000259" key="1">
    <source>
        <dbReference type="PROSITE" id="PS50878"/>
    </source>
</evidence>
<dbReference type="EMBL" id="JAODUO010000699">
    <property type="protein sequence ID" value="KAK2175887.1"/>
    <property type="molecule type" value="Genomic_DNA"/>
</dbReference>
<gene>
    <name evidence="2" type="ORF">NP493_700g00007</name>
</gene>
<dbReference type="InterPro" id="IPR045609">
    <property type="entry name" value="DUF6451"/>
</dbReference>
<dbReference type="SUPFAM" id="SSF56219">
    <property type="entry name" value="DNase I-like"/>
    <property type="match status" value="1"/>
</dbReference>
<sequence length="619" mass="71390">MLLIIGDMNAKVGSDNSNCERAMGKHGCGVMNDNGERLVDYCLNNNYVIGGTIFAHRDIHKLTWKSPDGRTSNQIDHIIINGKWRRSLQDVRVCRGADIYSDHYLVTARVKLKLHKVVPESQRRKQLDVTRLACPVTKQEFILELRNRFNALTDTSEETDHDATNKWDTIKTTYVEVATKVLGHKKKNHKEWLTPETWKKIEERKQLKIKMLSTKSARLQQQVQEAYKGKDKEVKKSARNDKRSYVEGLAAEAESAAARGELSTVYKITKRLCAVFCRILLGRIETAIDKKLRQEQAGFRKRRGCTDQIFALRNIIEQTLKWNCPLYINFIDFKKAFDSIHHDTLWKILRSYGVPLKIVSLIETFYNHFECSVILNNTSSEWFTVKSGVRQGCILSPILFLVVIDWVMRKTTSDKPRGIQWTLFSQLEDLDFADDLAFLSVKLDHLQEKTDRLERYAKQTGLTINTSKTQVMSINTTPTAPVTVNGEPLEFVQDFTYLGSVISKDNGGQKDIKARLGKARCAFAKLQNIWKSNQYTTKTKIRLYNNNVKSILLYGSECWRVVKGDMAKIDAFHNRCLRKICRIFWPNKISNVDLYKKTGCNSAVLEIKRRRLRWLGHVL</sequence>
<dbReference type="InterPro" id="IPR000477">
    <property type="entry name" value="RT_dom"/>
</dbReference>